<sequence>MVWSTDSGKRRPDSISHSAPPPPAMKLEVEEPLDEKRCMSRYEGDLVAKCYFTKRKLVWEVLEGGLKSKTEFHLSDITAIKALARPPLFFRVTDPQSRKDTLWQTTRDFTNNQAYIHRRHPLQCPQTLLSKNFEKLIDCDPHLRLYRSPFATSSISNKTETQDSFGRTPDFDSQDTRSPCSVEELASGNTSLPCDTLLDKKIMDFIAQFIDNDSQSSAQTGVGSDDEPYSTLDVELSFLEFLIAPRCDKF</sequence>
<evidence type="ECO:0000259" key="2">
    <source>
        <dbReference type="Pfam" id="PF24818"/>
    </source>
</evidence>
<dbReference type="EMBL" id="JACMSC010000005">
    <property type="protein sequence ID" value="KAG6521444.1"/>
    <property type="molecule type" value="Genomic_DNA"/>
</dbReference>
<organism evidence="3 4">
    <name type="scientific">Zingiber officinale</name>
    <name type="common">Ginger</name>
    <name type="synonym">Amomum zingiber</name>
    <dbReference type="NCBI Taxonomy" id="94328"/>
    <lineage>
        <taxon>Eukaryota</taxon>
        <taxon>Viridiplantae</taxon>
        <taxon>Streptophyta</taxon>
        <taxon>Embryophyta</taxon>
        <taxon>Tracheophyta</taxon>
        <taxon>Spermatophyta</taxon>
        <taxon>Magnoliopsida</taxon>
        <taxon>Liliopsida</taxon>
        <taxon>Zingiberales</taxon>
        <taxon>Zingiberaceae</taxon>
        <taxon>Zingiber</taxon>
    </lineage>
</organism>
<dbReference type="PANTHER" id="PTHR33494">
    <property type="entry name" value="OS02G0793800 PROTEIN"/>
    <property type="match status" value="1"/>
</dbReference>
<protein>
    <recommendedName>
        <fullName evidence="2">TRF2/HOY1 PH-like domain-containing protein</fullName>
    </recommendedName>
</protein>
<name>A0A8J5LM74_ZINOF</name>
<dbReference type="Pfam" id="PF24818">
    <property type="entry name" value="PH_TRF2_HOY1"/>
    <property type="match status" value="1"/>
</dbReference>
<accession>A0A8J5LM74</accession>
<comment type="caution">
    <text evidence="3">The sequence shown here is derived from an EMBL/GenBank/DDBJ whole genome shotgun (WGS) entry which is preliminary data.</text>
</comment>
<dbReference type="PANTHER" id="PTHR33494:SF1">
    <property type="entry name" value="C2H2-TYPE DOMAIN-CONTAINING PROTEIN-RELATED"/>
    <property type="match status" value="1"/>
</dbReference>
<dbReference type="AlphaFoldDB" id="A0A8J5LM74"/>
<keyword evidence="4" id="KW-1185">Reference proteome</keyword>
<feature type="region of interest" description="Disordered" evidence="1">
    <location>
        <begin position="157"/>
        <end position="180"/>
    </location>
</feature>
<feature type="region of interest" description="Disordered" evidence="1">
    <location>
        <begin position="1"/>
        <end position="26"/>
    </location>
</feature>
<dbReference type="Proteomes" id="UP000734854">
    <property type="component" value="Unassembled WGS sequence"/>
</dbReference>
<evidence type="ECO:0000313" key="4">
    <source>
        <dbReference type="Proteomes" id="UP000734854"/>
    </source>
</evidence>
<evidence type="ECO:0000313" key="3">
    <source>
        <dbReference type="EMBL" id="KAG6521444.1"/>
    </source>
</evidence>
<feature type="domain" description="TRF2/HOY1 PH-like" evidence="2">
    <location>
        <begin position="38"/>
        <end position="129"/>
    </location>
</feature>
<evidence type="ECO:0000256" key="1">
    <source>
        <dbReference type="SAM" id="MobiDB-lite"/>
    </source>
</evidence>
<gene>
    <name evidence="3" type="ORF">ZIOFF_018563</name>
</gene>
<dbReference type="InterPro" id="IPR057939">
    <property type="entry name" value="TRF2_HOY1_PH"/>
</dbReference>
<proteinExistence type="predicted"/>
<reference evidence="3 4" key="1">
    <citation type="submission" date="2020-08" db="EMBL/GenBank/DDBJ databases">
        <title>Plant Genome Project.</title>
        <authorList>
            <person name="Zhang R.-G."/>
        </authorList>
    </citation>
    <scope>NUCLEOTIDE SEQUENCE [LARGE SCALE GENOMIC DNA]</scope>
    <source>
        <tissue evidence="3">Rhizome</tissue>
    </source>
</reference>